<evidence type="ECO:0000313" key="4">
    <source>
        <dbReference type="WBParaSite" id="GPUH_0000408401-mRNA-1"/>
    </source>
</evidence>
<evidence type="ECO:0000256" key="1">
    <source>
        <dbReference type="SAM" id="MobiDB-lite"/>
    </source>
</evidence>
<name>A0A183D5T6_9BILA</name>
<dbReference type="EMBL" id="UYRT01007416">
    <property type="protein sequence ID" value="VDK42382.1"/>
    <property type="molecule type" value="Genomic_DNA"/>
</dbReference>
<evidence type="ECO:0000313" key="3">
    <source>
        <dbReference type="Proteomes" id="UP000271098"/>
    </source>
</evidence>
<gene>
    <name evidence="2" type="ORF">GPUH_LOCUS4077</name>
</gene>
<dbReference type="AlphaFoldDB" id="A0A183D5T6"/>
<feature type="region of interest" description="Disordered" evidence="1">
    <location>
        <begin position="1"/>
        <end position="28"/>
    </location>
</feature>
<reference evidence="2 3" key="2">
    <citation type="submission" date="2018-11" db="EMBL/GenBank/DDBJ databases">
        <authorList>
            <consortium name="Pathogen Informatics"/>
        </authorList>
    </citation>
    <scope>NUCLEOTIDE SEQUENCE [LARGE SCALE GENOMIC DNA]</scope>
</reference>
<accession>A0A183D5T6</accession>
<protein>
    <submittedName>
        <fullName evidence="4">UDENN domain-containing protein</fullName>
    </submittedName>
</protein>
<dbReference type="Proteomes" id="UP000271098">
    <property type="component" value="Unassembled WGS sequence"/>
</dbReference>
<organism evidence="4">
    <name type="scientific">Gongylonema pulchrum</name>
    <dbReference type="NCBI Taxonomy" id="637853"/>
    <lineage>
        <taxon>Eukaryota</taxon>
        <taxon>Metazoa</taxon>
        <taxon>Ecdysozoa</taxon>
        <taxon>Nematoda</taxon>
        <taxon>Chromadorea</taxon>
        <taxon>Rhabditida</taxon>
        <taxon>Spirurina</taxon>
        <taxon>Spiruromorpha</taxon>
        <taxon>Spiruroidea</taxon>
        <taxon>Gongylonematidae</taxon>
        <taxon>Gongylonema</taxon>
    </lineage>
</organism>
<dbReference type="WBParaSite" id="GPUH_0000408401-mRNA-1">
    <property type="protein sequence ID" value="GPUH_0000408401-mRNA-1"/>
    <property type="gene ID" value="GPUH_0000408401"/>
</dbReference>
<sequence>MLFWKNETEPTYPVDDEEGGGDDATMPFANKSNVKQSTDSLDIFIGPKVFDPVGGIAHIPRGTKEERTIFLVFLTVSH</sequence>
<proteinExistence type="predicted"/>
<evidence type="ECO:0000313" key="2">
    <source>
        <dbReference type="EMBL" id="VDK42382.1"/>
    </source>
</evidence>
<keyword evidence="3" id="KW-1185">Reference proteome</keyword>
<reference evidence="4" key="1">
    <citation type="submission" date="2016-06" db="UniProtKB">
        <authorList>
            <consortium name="WormBaseParasite"/>
        </authorList>
    </citation>
    <scope>IDENTIFICATION</scope>
</reference>